<dbReference type="Proteomes" id="UP000187609">
    <property type="component" value="Unassembled WGS sequence"/>
</dbReference>
<dbReference type="Gramene" id="OIT08819">
    <property type="protein sequence ID" value="OIT08819"/>
    <property type="gene ID" value="A4A49_54342"/>
</dbReference>
<organism evidence="1 2">
    <name type="scientific">Nicotiana attenuata</name>
    <name type="common">Coyote tobacco</name>
    <dbReference type="NCBI Taxonomy" id="49451"/>
    <lineage>
        <taxon>Eukaryota</taxon>
        <taxon>Viridiplantae</taxon>
        <taxon>Streptophyta</taxon>
        <taxon>Embryophyta</taxon>
        <taxon>Tracheophyta</taxon>
        <taxon>Spermatophyta</taxon>
        <taxon>Magnoliopsida</taxon>
        <taxon>eudicotyledons</taxon>
        <taxon>Gunneridae</taxon>
        <taxon>Pentapetalae</taxon>
        <taxon>asterids</taxon>
        <taxon>lamiids</taxon>
        <taxon>Solanales</taxon>
        <taxon>Solanaceae</taxon>
        <taxon>Nicotianoideae</taxon>
        <taxon>Nicotianeae</taxon>
        <taxon>Nicotiana</taxon>
    </lineage>
</organism>
<keyword evidence="2" id="KW-1185">Reference proteome</keyword>
<accession>A0A1J6JDG0</accession>
<gene>
    <name evidence="1" type="ORF">A4A49_54342</name>
</gene>
<dbReference type="EMBL" id="MJEQ01033418">
    <property type="protein sequence ID" value="OIT08819.1"/>
    <property type="molecule type" value="Genomic_DNA"/>
</dbReference>
<name>A0A1J6JDG0_NICAT</name>
<proteinExistence type="predicted"/>
<reference evidence="1" key="1">
    <citation type="submission" date="2016-11" db="EMBL/GenBank/DDBJ databases">
        <title>The genome of Nicotiana attenuata.</title>
        <authorList>
            <person name="Xu S."/>
            <person name="Brockmoeller T."/>
            <person name="Gaquerel E."/>
            <person name="Navarro A."/>
            <person name="Kuhl H."/>
            <person name="Gase K."/>
            <person name="Ling Z."/>
            <person name="Zhou W."/>
            <person name="Kreitzer C."/>
            <person name="Stanke M."/>
            <person name="Tang H."/>
            <person name="Lyons E."/>
            <person name="Pandey P."/>
            <person name="Pandey S.P."/>
            <person name="Timmermann B."/>
            <person name="Baldwin I.T."/>
        </authorList>
    </citation>
    <scope>NUCLEOTIDE SEQUENCE [LARGE SCALE GENOMIC DNA]</scope>
    <source>
        <strain evidence="1">UT</strain>
    </source>
</reference>
<comment type="caution">
    <text evidence="1">The sequence shown here is derived from an EMBL/GenBank/DDBJ whole genome shotgun (WGS) entry which is preliminary data.</text>
</comment>
<dbReference type="AlphaFoldDB" id="A0A1J6JDG0"/>
<sequence>MKKLIYDLLISKYVSSAALSAWVTREEIRTNLPTSRIEVDHKAISGMGKKGGGQPT</sequence>
<protein>
    <submittedName>
        <fullName evidence="1">Uncharacterized protein</fullName>
    </submittedName>
</protein>
<evidence type="ECO:0000313" key="1">
    <source>
        <dbReference type="EMBL" id="OIT08819.1"/>
    </source>
</evidence>
<evidence type="ECO:0000313" key="2">
    <source>
        <dbReference type="Proteomes" id="UP000187609"/>
    </source>
</evidence>